<feature type="repeat" description="PPR" evidence="2">
    <location>
        <begin position="536"/>
        <end position="570"/>
    </location>
</feature>
<dbReference type="OrthoDB" id="185373at2759"/>
<keyword evidence="1" id="KW-0677">Repeat</keyword>
<dbReference type="GO" id="GO:0009451">
    <property type="term" value="P:RNA modification"/>
    <property type="evidence" value="ECO:0007669"/>
    <property type="project" value="InterPro"/>
</dbReference>
<evidence type="ECO:0000256" key="2">
    <source>
        <dbReference type="PROSITE-ProRule" id="PRU00708"/>
    </source>
</evidence>
<dbReference type="PANTHER" id="PTHR47926:SF524">
    <property type="entry name" value="(WILD MALAYSIAN BANANA) HYPOTHETICAL PROTEIN"/>
    <property type="match status" value="1"/>
</dbReference>
<dbReference type="PANTHER" id="PTHR47926">
    <property type="entry name" value="PENTATRICOPEPTIDE REPEAT-CONTAINING PROTEIN"/>
    <property type="match status" value="1"/>
</dbReference>
<evidence type="ECO:0000313" key="4">
    <source>
        <dbReference type="Proteomes" id="UP000250235"/>
    </source>
</evidence>
<dbReference type="Gene3D" id="1.25.40.10">
    <property type="entry name" value="Tetratricopeptide repeat domain"/>
    <property type="match status" value="4"/>
</dbReference>
<dbReference type="NCBIfam" id="TIGR00756">
    <property type="entry name" value="PPR"/>
    <property type="match status" value="4"/>
</dbReference>
<feature type="repeat" description="PPR" evidence="2">
    <location>
        <begin position="571"/>
        <end position="606"/>
    </location>
</feature>
<dbReference type="InterPro" id="IPR002885">
    <property type="entry name" value="PPR_rpt"/>
</dbReference>
<dbReference type="Pfam" id="PF01535">
    <property type="entry name" value="PPR"/>
    <property type="match status" value="3"/>
</dbReference>
<dbReference type="InterPro" id="IPR046960">
    <property type="entry name" value="PPR_At4g14850-like_plant"/>
</dbReference>
<evidence type="ECO:0000313" key="3">
    <source>
        <dbReference type="EMBL" id="KZV46776.1"/>
    </source>
</evidence>
<dbReference type="AlphaFoldDB" id="A0A2Z7CPQ7"/>
<dbReference type="InterPro" id="IPR011990">
    <property type="entry name" value="TPR-like_helical_dom_sf"/>
</dbReference>
<proteinExistence type="predicted"/>
<reference evidence="3 4" key="1">
    <citation type="journal article" date="2015" name="Proc. Natl. Acad. Sci. U.S.A.">
        <title>The resurrection genome of Boea hygrometrica: A blueprint for survival of dehydration.</title>
        <authorList>
            <person name="Xiao L."/>
            <person name="Yang G."/>
            <person name="Zhang L."/>
            <person name="Yang X."/>
            <person name="Zhao S."/>
            <person name="Ji Z."/>
            <person name="Zhou Q."/>
            <person name="Hu M."/>
            <person name="Wang Y."/>
            <person name="Chen M."/>
            <person name="Xu Y."/>
            <person name="Jin H."/>
            <person name="Xiao X."/>
            <person name="Hu G."/>
            <person name="Bao F."/>
            <person name="Hu Y."/>
            <person name="Wan P."/>
            <person name="Li L."/>
            <person name="Deng X."/>
            <person name="Kuang T."/>
            <person name="Xiang C."/>
            <person name="Zhu J.K."/>
            <person name="Oliver M.J."/>
            <person name="He Y."/>
        </authorList>
    </citation>
    <scope>NUCLEOTIDE SEQUENCE [LARGE SCALE GENOMIC DNA]</scope>
    <source>
        <strain evidence="4">cv. XS01</strain>
    </source>
</reference>
<evidence type="ECO:0000256" key="1">
    <source>
        <dbReference type="ARBA" id="ARBA00022737"/>
    </source>
</evidence>
<dbReference type="Pfam" id="PF13812">
    <property type="entry name" value="PPR_3"/>
    <property type="match status" value="1"/>
</dbReference>
<feature type="repeat" description="PPR" evidence="2">
    <location>
        <begin position="434"/>
        <end position="469"/>
    </location>
</feature>
<sequence>MITRQLKLKILIQGLVCRKNFCLFYHGHHLLDEIPKPTLSSVHNVMLNLIHQNRQDEAITVFKKQSRKGLSTIDEVCITVAIKACRGDTKLASQIHGFATASDYMSYVCVCNSLINMYCKSREFSKAFSIFDNLANPDTVSYNTIISGFQDSRDALTFAYDMHSAAIVFDAITYTSVLAHCADCYELGFGIQLHCLVFKLGLNSELFVGNALVTLYSKCEKLVEAEKVFFEMPQKDLVSWNSILSGYAQEGSHGSEAIIAFRQMVRGGIRLDHVSFTSVITACGQKGNLDFGKQVHTLSMKRGYETHVSVCNVLMSLYSKCAIVEDARLVFENTAFRNVVSWTTMLTINEADAMNIFREMRRHEIYPNDVTFVGLIHAITTNCVVQDGQVVHGLCIKSNFLSEVNVANCFITMYGKFKFLEDCIMVFEELNYRDIISWNALLSGYSLNGMYQEALQVFLLVSLESRPNPYTFGSVLHAIASSESLPLRQGQLCHCFIRKLGLNTHPVVSGALLDMYAKRGNICESQKIFSELTEKSQVSWTAIISAYCRHGEYESVMNHFNEMIMEDVKPDSITFLSVLTACGRNGMVDAGVEIFSSMIIDHSIEPTPEHYSCIVDMLGRAGRLDAAEKFMNQIPGGPGLSVLQSLLGSCRIYGNVEMATRVSDALIAMEPSESGSYVLMSNLFAEKGKWEKVAKLRAMMRNRRVTKEIGFSWADVDYVNDSAYLHGFSSGDKSHSMSKEIYWMAEFLGSEMKRRREYHATFDNKRLEFSEVVISSS</sequence>
<dbReference type="FunFam" id="1.25.40.10:FF:000344">
    <property type="entry name" value="Pentatricopeptide repeat-containing protein"/>
    <property type="match status" value="1"/>
</dbReference>
<dbReference type="GO" id="GO:0003723">
    <property type="term" value="F:RNA binding"/>
    <property type="evidence" value="ECO:0007669"/>
    <property type="project" value="InterPro"/>
</dbReference>
<dbReference type="Pfam" id="PF13041">
    <property type="entry name" value="PPR_2"/>
    <property type="match status" value="2"/>
</dbReference>
<dbReference type="FunFam" id="1.25.40.10:FF:000573">
    <property type="entry name" value="Pentatricopeptide repeat-containing protein mitochondrial"/>
    <property type="match status" value="1"/>
</dbReference>
<dbReference type="PROSITE" id="PS51375">
    <property type="entry name" value="PPR"/>
    <property type="match status" value="4"/>
</dbReference>
<organism evidence="3 4">
    <name type="scientific">Dorcoceras hygrometricum</name>
    <dbReference type="NCBI Taxonomy" id="472368"/>
    <lineage>
        <taxon>Eukaryota</taxon>
        <taxon>Viridiplantae</taxon>
        <taxon>Streptophyta</taxon>
        <taxon>Embryophyta</taxon>
        <taxon>Tracheophyta</taxon>
        <taxon>Spermatophyta</taxon>
        <taxon>Magnoliopsida</taxon>
        <taxon>eudicotyledons</taxon>
        <taxon>Gunneridae</taxon>
        <taxon>Pentapetalae</taxon>
        <taxon>asterids</taxon>
        <taxon>lamiids</taxon>
        <taxon>Lamiales</taxon>
        <taxon>Gesneriaceae</taxon>
        <taxon>Didymocarpoideae</taxon>
        <taxon>Trichosporeae</taxon>
        <taxon>Loxocarpinae</taxon>
        <taxon>Dorcoceras</taxon>
    </lineage>
</organism>
<dbReference type="Proteomes" id="UP000250235">
    <property type="component" value="Unassembled WGS sequence"/>
</dbReference>
<feature type="repeat" description="PPR" evidence="2">
    <location>
        <begin position="236"/>
        <end position="271"/>
    </location>
</feature>
<gene>
    <name evidence="3" type="ORF">F511_15336</name>
</gene>
<name>A0A2Z7CPQ7_9LAMI</name>
<protein>
    <submittedName>
        <fullName evidence="3">Pentatricopeptide repeat-containing protein mitochondrial-like</fullName>
    </submittedName>
</protein>
<accession>A0A2Z7CPQ7</accession>
<dbReference type="InterPro" id="IPR046848">
    <property type="entry name" value="E_motif"/>
</dbReference>
<dbReference type="Pfam" id="PF20431">
    <property type="entry name" value="E_motif"/>
    <property type="match status" value="1"/>
</dbReference>
<keyword evidence="4" id="KW-1185">Reference proteome</keyword>
<dbReference type="EMBL" id="KQ995380">
    <property type="protein sequence ID" value="KZV46776.1"/>
    <property type="molecule type" value="Genomic_DNA"/>
</dbReference>